<evidence type="ECO:0008006" key="7">
    <source>
        <dbReference type="Google" id="ProtNLM"/>
    </source>
</evidence>
<dbReference type="Pfam" id="PF00149">
    <property type="entry name" value="Metallophos"/>
    <property type="match status" value="1"/>
</dbReference>
<feature type="region of interest" description="Disordered" evidence="1">
    <location>
        <begin position="20"/>
        <end position="60"/>
    </location>
</feature>
<evidence type="ECO:0000313" key="6">
    <source>
        <dbReference type="Proteomes" id="UP000067625"/>
    </source>
</evidence>
<feature type="domain" description="Phosphodiester glycosidase" evidence="4">
    <location>
        <begin position="218"/>
        <end position="393"/>
    </location>
</feature>
<protein>
    <recommendedName>
        <fullName evidence="7">Multidrug transporter</fullName>
    </recommendedName>
</protein>
<dbReference type="EMBL" id="CP012600">
    <property type="protein sequence ID" value="ALC84349.1"/>
    <property type="molecule type" value="Genomic_DNA"/>
</dbReference>
<sequence>MVLLLLFVSMMVVSIVPSAQAENAPSSDEQPRAASSDLTEPESLVGPSGKTLVTNEKTTPVGPGIELTSFERFDLRGWLNGELMTIELDNENVFLDLLFPGVVSSAKPLSEMAKTAGAIAGVNGDFFDINNTQAPLGGAIQNNQLLKGPEGSHTLTAGIDSNRIGRIANLLLEGTVTLSNGSFSLDAFNQYGLPANGIGLYTSVWGSKQRLSYGASTYEVTIRDGKVTHVSSQPGSGDIEENSYVLVGREQGADILKTLSIGDKVTVDYAPKVDGNARMSFAIGGNVKLLESGNIRENLDDSSAAPRTAVGFSENGKKMYVVAVDGRQTDSRGITYKELAALMKGFGAYNALNLDGGGSTTMVARKPGAENAEVVNQPSDGSERAVPNGIGIFAKPGSGKLKGLDVTPVLEQKNIDLVFPGLSRSYKSVGYDENYNPVETGSIKWRTRPSDIGTFEDAGVFRAKKSGSSFVQAQSEWTKGTRKVTVIGELERIEASSSRLSLESGAQEDFSIEGYDKDGYRTLIEPRDITLDYDSSVISVKEYKDGGFSIAPKKDGGSTVITATVSGHKTYLPVTIGLSEKKVSDFESTAGWSFTKYPAAVDGSIETVQGKNGQGLQLNYDFSTSTATRAAYLQADPMLELPGEVQKIGLWVHGDGNGAWLRTIIKDAANTSYTLTLASKVDWKGWKYVEATVPEGVRYPAKLWRIYPVEANKNAQYAGSLIFDDLVVKVPPEVEEVPKQSQTPDPLIIQNGKIQSDRWKFAVLADSQFAAKSPDSQQVRMARESLRQIVKVNPDFLVINGDFVDTAYKEDFELAEKILKEEVGDKLPVYYIPGNHERMGTDTLDNFLNVYEKNRYTFDHKGTRIILLDSSAGSYRTSNFEQLIHLKKSLEEAADDPTVKQVVVMAHHPTRDPLPTKNSQLNDQKESELLEQWLTAFRQDSGGKGAIYISGHAHTVHSERVEGVPYMVVGPAGKIPYGSADEGGFYSWTLFGVDPKAGPDRVFGPEKASLASKKADRSWIQAEVRPMLESITMDAPSAINAGETVKISASGHQVGDLTVPLRYPATVTWNGSENVFVGTGQKLKRAEVSGRYDAAFNPEKGELKALRKSKITLEIEANEKMTEKEIVIH</sequence>
<evidence type="ECO:0000256" key="2">
    <source>
        <dbReference type="SAM" id="SignalP"/>
    </source>
</evidence>
<dbReference type="PATRIC" id="fig|1441095.3.peg.4529"/>
<name>A0A0M4FL93_9BACI</name>
<dbReference type="SUPFAM" id="SSF56300">
    <property type="entry name" value="Metallo-dependent phosphatases"/>
    <property type="match status" value="1"/>
</dbReference>
<dbReference type="InterPro" id="IPR004843">
    <property type="entry name" value="Calcineurin-like_PHP"/>
</dbReference>
<dbReference type="Pfam" id="PF09992">
    <property type="entry name" value="NAGPA"/>
    <property type="match status" value="1"/>
</dbReference>
<keyword evidence="6" id="KW-1185">Reference proteome</keyword>
<dbReference type="AlphaFoldDB" id="A0A0M4FL93"/>
<accession>A0A0M4FL93</accession>
<reference evidence="5 6" key="2">
    <citation type="journal article" date="2016" name="Int. J. Syst. Evol. Microbiol.">
        <title>Bacillus gobiensis sp. nov., isolated from a soil sample.</title>
        <authorList>
            <person name="Liu B."/>
            <person name="Liu G.H."/>
            <person name="Cetin S."/>
            <person name="Schumann P."/>
            <person name="Pan Z.Z."/>
            <person name="Chen Q.Q."/>
        </authorList>
    </citation>
    <scope>NUCLEOTIDE SEQUENCE [LARGE SCALE GENOMIC DNA]</scope>
    <source>
        <strain evidence="5 6">FJAT-4402</strain>
    </source>
</reference>
<dbReference type="InterPro" id="IPR018711">
    <property type="entry name" value="NAGPA"/>
</dbReference>
<dbReference type="GO" id="GO:0016787">
    <property type="term" value="F:hydrolase activity"/>
    <property type="evidence" value="ECO:0007669"/>
    <property type="project" value="InterPro"/>
</dbReference>
<dbReference type="InterPro" id="IPR029052">
    <property type="entry name" value="Metallo-depent_PP-like"/>
</dbReference>
<dbReference type="STRING" id="1441095.AM592_20480"/>
<gene>
    <name evidence="5" type="ORF">AM592_20480</name>
</gene>
<dbReference type="Proteomes" id="UP000067625">
    <property type="component" value="Chromosome"/>
</dbReference>
<evidence type="ECO:0000259" key="4">
    <source>
        <dbReference type="Pfam" id="PF09992"/>
    </source>
</evidence>
<proteinExistence type="predicted"/>
<evidence type="ECO:0000256" key="1">
    <source>
        <dbReference type="SAM" id="MobiDB-lite"/>
    </source>
</evidence>
<dbReference type="Gene3D" id="2.60.120.430">
    <property type="entry name" value="Galactose-binding lectin"/>
    <property type="match status" value="1"/>
</dbReference>
<dbReference type="Gene3D" id="3.60.21.10">
    <property type="match status" value="1"/>
</dbReference>
<feature type="signal peptide" evidence="2">
    <location>
        <begin position="1"/>
        <end position="21"/>
    </location>
</feature>
<evidence type="ECO:0000313" key="5">
    <source>
        <dbReference type="EMBL" id="ALC84349.1"/>
    </source>
</evidence>
<feature type="chain" id="PRO_5005794369" description="Multidrug transporter" evidence="2">
    <location>
        <begin position="22"/>
        <end position="1129"/>
    </location>
</feature>
<feature type="domain" description="Calcineurin-like phosphoesterase" evidence="3">
    <location>
        <begin position="760"/>
        <end position="955"/>
    </location>
</feature>
<keyword evidence="2" id="KW-0732">Signal</keyword>
<organism evidence="5 6">
    <name type="scientific">Bacillus gobiensis</name>
    <dbReference type="NCBI Taxonomy" id="1441095"/>
    <lineage>
        <taxon>Bacteria</taxon>
        <taxon>Bacillati</taxon>
        <taxon>Bacillota</taxon>
        <taxon>Bacilli</taxon>
        <taxon>Bacillales</taxon>
        <taxon>Bacillaceae</taxon>
        <taxon>Bacillus</taxon>
    </lineage>
</organism>
<dbReference type="PANTHER" id="PTHR40446">
    <property type="entry name" value="N-ACETYLGLUCOSAMINE-1-PHOSPHODIESTER ALPHA-N-ACETYLGLUCOSAMINIDASE"/>
    <property type="match status" value="1"/>
</dbReference>
<reference evidence="6" key="1">
    <citation type="submission" date="2015-08" db="EMBL/GenBank/DDBJ databases">
        <title>Genome sequencing project for genomic taxonomy and phylogenomics of Bacillus-like bacteria.</title>
        <authorList>
            <person name="Liu B."/>
            <person name="Wang J."/>
            <person name="Zhu Y."/>
            <person name="Liu G."/>
            <person name="Chen Q."/>
            <person name="Chen Z."/>
            <person name="Lan J."/>
            <person name="Che J."/>
            <person name="Ge C."/>
            <person name="Shi H."/>
            <person name="Pan Z."/>
            <person name="Liu X."/>
        </authorList>
    </citation>
    <scope>NUCLEOTIDE SEQUENCE [LARGE SCALE GENOMIC DNA]</scope>
    <source>
        <strain evidence="6">FJAT-4402</strain>
    </source>
</reference>
<dbReference type="PANTHER" id="PTHR40446:SF2">
    <property type="entry name" value="N-ACETYLGLUCOSAMINE-1-PHOSPHODIESTER ALPHA-N-ACETYLGLUCOSAMINIDASE"/>
    <property type="match status" value="1"/>
</dbReference>
<evidence type="ECO:0000259" key="3">
    <source>
        <dbReference type="Pfam" id="PF00149"/>
    </source>
</evidence>